<dbReference type="InterPro" id="IPR050991">
    <property type="entry name" value="ECM_Regulatory_Proteins"/>
</dbReference>
<feature type="domain" description="Fibronectin type-III" evidence="3">
    <location>
        <begin position="1252"/>
        <end position="1351"/>
    </location>
</feature>
<feature type="domain" description="Fibronectin type-III" evidence="3">
    <location>
        <begin position="672"/>
        <end position="773"/>
    </location>
</feature>
<dbReference type="SUPFAM" id="SSF49265">
    <property type="entry name" value="Fibronectin type III"/>
    <property type="match status" value="8"/>
</dbReference>
<feature type="domain" description="Fibronectin type-III" evidence="3">
    <location>
        <begin position="9"/>
        <end position="98"/>
    </location>
</feature>
<feature type="domain" description="Fibronectin type-III" evidence="3">
    <location>
        <begin position="99"/>
        <end position="188"/>
    </location>
</feature>
<keyword evidence="1" id="KW-0677">Repeat</keyword>
<evidence type="ECO:0000313" key="5">
    <source>
        <dbReference type="RefSeq" id="XP_006820849.1"/>
    </source>
</evidence>
<feature type="domain" description="Fibronectin type-III" evidence="3">
    <location>
        <begin position="383"/>
        <end position="484"/>
    </location>
</feature>
<sequence length="1727" mass="187122">MSLKHAFCFPANVNVIDYGTDYITVNWTHSGEHVDEFVITAIATENEAANGTETVNITRGTVDGLTPGAEYTITVVAVSQDDVESLPSDEVIQRTIPEPPYNVTVESYNTDSIHLRWEPPLSNVFTHYNVTYVADSDPGMTVTVNKSTTESSLTGLISGETYNITIKTISGDESSGASDAVVQTTEPNSVVLARDETQITTDTIAVTWSSYSGDIVDTYTVQCSSNGTAEEATVDYVNGTDTYSAKCTGYETAGKLENITVTAVSGTSGPSQSLSEPSMIEIHTKPNSVVLARNDSQITNDTIAVIWNSNAGDEVSYYTVECSDGGTPGQAMIIYDNTVTYSAKCTGYGTAGKLENITVTAVSGTSKPSQSESEPSKLAIHTKPKSVTLARDETQITNDTIAVTWSSYSGDIVNTYTVQCSSGGTAEEATVDYVNDTVTYSAKCTGYGTAGKLENITVTAVSGDINTTGSESEPSTMDIHTKPNSVTLARDDSQITTDTIAVTWSSNSGDIVDTYTVQCSSGGTAEEATVDYVNDTVTYSAKCTGYGTAGKLESITVTAVSGDLNTTGSKSEPSTMEINTIPNQADPVRNDNLVTNTTIGVKWTDPGGNINHYEIGCPDGGTPSANVTHTPDKEMTAQCTALATPGGLYSITVTSVSGNSKSDPAVTSMNTKPNKVRLERDDDNITNDTIAVTWNSNSGDEVTYYTVECSSGGTAEDSRVDYVNGTDTYSAKCTGYETAGKLETITVTAVSGDLSTTGSESEPSMMEIHTESNAITLTKDSEYVTTTSIAVTWTNPGGAVAYYTVECSEGGTAENGSIPYIDNDQHEYSGKCINYNNPGNLETINVTSINADNHRGETSSMEINTEPLPVTDLTKVDATTAFIEFSWIEPESGTWSGYDVGYLSEDGTQQFSEYLSDDVHTITSHTFNNLTAGVLYDITVITVSGEEMSTNETEPMRTIPNAVTDLVLTTPNQTNPEIVIMWSPVEDEVSHYRVKCNDSDDVTTEPDDQIIPHENVTSLTTECSDLFPGRLYNVSVSSISGYEGVDETESEPIVKAKRTHPKPVTSLSLTSPDNSVDTIHVSWTAPEDSDVDGYRVVCTETDSGDKIDDVEVTVTNYDFSGLTAGRLYTIDVYSYSGSDNDEKLYSVNTTDVKRTYPKPVTSLSLTSPDNSVDTIHVSWTAPEDSDVDGYRVVCTETDSGDKIDDVEVTVTNYDFSGLTAGRLYTIDVYSYSGSDNDEKLYSVNTTDVKRTYPNSVTITSTSTTTDSLNVTWSLPDGNWTGYRIEYVPQDNLANAVLRREDISDPEQKIVHHTIYDLYAGTLYNVTIFTVSSGIDQLESLPDTTEDRTVPATAYNVTEVESSKTSYSLEFSWKINTTSLHDYYEVYYRGQLDTSFRNTTSDSENVSLVDLRAGDTYNVTIITISGKKRSAPSEPAYGTTTPLSPGAVSVIDVTETEIKIQWAQACENCTYDYYVHHEPEDGEVDVDSSSLHAKLYDLNHGTLYNISVVSISNDVPSEPTYTLARTLPDTPENITIETGMRSLNVTWDEPEGEYAGYNISIEPSTNRAGKDIIVDVPDKGIEECIITECDPYTNYKITIIVHSDEPNQTFSEPAVSHAMTETAPPPPPRNNIVPSSSESDIEVSQTTITVLFTDDYFNDSNGPLLNFTVIVTEDGTEEVDKHLNGEIPRVYCKDCENVPGIEEGEVKTWAEVQNTPARYQIDYPYDYP</sequence>
<feature type="domain" description="Fibronectin type-III" evidence="3">
    <location>
        <begin position="869"/>
        <end position="962"/>
    </location>
</feature>
<gene>
    <name evidence="5" type="primary">LOC102802635</name>
</gene>
<protein>
    <submittedName>
        <fullName evidence="5">Receptor-type tyrosine-protein phosphatase beta-like</fullName>
    </submittedName>
</protein>
<dbReference type="GeneID" id="102802635"/>
<feature type="domain" description="Fibronectin type-III" evidence="3">
    <location>
        <begin position="1352"/>
        <end position="1442"/>
    </location>
</feature>
<organism evidence="4 5">
    <name type="scientific">Saccoglossus kowalevskii</name>
    <name type="common">Acorn worm</name>
    <dbReference type="NCBI Taxonomy" id="10224"/>
    <lineage>
        <taxon>Eukaryota</taxon>
        <taxon>Metazoa</taxon>
        <taxon>Hemichordata</taxon>
        <taxon>Enteropneusta</taxon>
        <taxon>Harrimaniidae</taxon>
        <taxon>Saccoglossus</taxon>
    </lineage>
</organism>
<dbReference type="PANTHER" id="PTHR46708">
    <property type="entry name" value="TENASCIN"/>
    <property type="match status" value="1"/>
</dbReference>
<dbReference type="PANTHER" id="PTHR46708:SF2">
    <property type="entry name" value="FIBRONECTIN TYPE-III DOMAIN-CONTAINING PROTEIN"/>
    <property type="match status" value="1"/>
</dbReference>
<accession>A0ABM0MLF8</accession>
<dbReference type="Gene3D" id="2.60.40.10">
    <property type="entry name" value="Immunoglobulins"/>
    <property type="match status" value="11"/>
</dbReference>
<feature type="domain" description="Fibronectin type-III" evidence="3">
    <location>
        <begin position="964"/>
        <end position="1062"/>
    </location>
</feature>
<evidence type="ECO:0000256" key="1">
    <source>
        <dbReference type="ARBA" id="ARBA00022737"/>
    </source>
</evidence>
<evidence type="ECO:0000259" key="3">
    <source>
        <dbReference type="PROSITE" id="PS50853"/>
    </source>
</evidence>
<dbReference type="InterPro" id="IPR013783">
    <property type="entry name" value="Ig-like_fold"/>
</dbReference>
<reference evidence="5" key="1">
    <citation type="submission" date="2025-08" db="UniProtKB">
        <authorList>
            <consortium name="RefSeq"/>
        </authorList>
    </citation>
    <scope>IDENTIFICATION</scope>
    <source>
        <tissue evidence="5">Testes</tissue>
    </source>
</reference>
<dbReference type="RefSeq" id="XP_006820849.1">
    <property type="nucleotide sequence ID" value="XM_006820786.1"/>
</dbReference>
<proteinExistence type="predicted"/>
<evidence type="ECO:0000313" key="4">
    <source>
        <dbReference type="Proteomes" id="UP000694865"/>
    </source>
</evidence>
<name>A0ABM0MLF8_SACKO</name>
<dbReference type="Pfam" id="PF00041">
    <property type="entry name" value="fn3"/>
    <property type="match status" value="10"/>
</dbReference>
<evidence type="ECO:0000256" key="2">
    <source>
        <dbReference type="SAM" id="MobiDB-lite"/>
    </source>
</evidence>
<feature type="domain" description="Fibronectin type-III" evidence="3">
    <location>
        <begin position="1526"/>
        <end position="1624"/>
    </location>
</feature>
<feature type="domain" description="Fibronectin type-III" evidence="3">
    <location>
        <begin position="1063"/>
        <end position="1155"/>
    </location>
</feature>
<feature type="non-terminal residue" evidence="5">
    <location>
        <position position="1727"/>
    </location>
</feature>
<keyword evidence="4" id="KW-1185">Reference proteome</keyword>
<dbReference type="InterPro" id="IPR003961">
    <property type="entry name" value="FN3_dom"/>
</dbReference>
<dbReference type="SMART" id="SM00060">
    <property type="entry name" value="FN3"/>
    <property type="match status" value="14"/>
</dbReference>
<dbReference type="CDD" id="cd00063">
    <property type="entry name" value="FN3"/>
    <property type="match status" value="9"/>
</dbReference>
<feature type="compositionally biased region" description="Low complexity" evidence="2">
    <location>
        <begin position="366"/>
        <end position="377"/>
    </location>
</feature>
<feature type="domain" description="Fibronectin type-III" evidence="3">
    <location>
        <begin position="1159"/>
        <end position="1251"/>
    </location>
</feature>
<feature type="region of interest" description="Disordered" evidence="2">
    <location>
        <begin position="1050"/>
        <end position="1071"/>
    </location>
</feature>
<dbReference type="PROSITE" id="PS50853">
    <property type="entry name" value="FN3"/>
    <property type="match status" value="11"/>
</dbReference>
<dbReference type="Proteomes" id="UP000694865">
    <property type="component" value="Unplaced"/>
</dbReference>
<dbReference type="InterPro" id="IPR036116">
    <property type="entry name" value="FN3_sf"/>
</dbReference>
<feature type="region of interest" description="Disordered" evidence="2">
    <location>
        <begin position="364"/>
        <end position="384"/>
    </location>
</feature>